<accession>C7NNL2</accession>
<dbReference type="Proteomes" id="UP000002071">
    <property type="component" value="Chromosome"/>
</dbReference>
<dbReference type="STRING" id="519442.Huta_0051"/>
<sequence length="155" mass="16160">MTLAARAREAARAHPFVHEGLRAGVINYSAAARLLDVGDEEAVAAALRRYAAELPERDIPDGSPRVTMHSGLGAVEHGDGGLLTVGETTYAENAGSLTGVAATGTIDARSLVRVLARLDAEDVAVEAAAVADGYLVLVVDRRDGPDVVRFVEAMI</sequence>
<dbReference type="EMBL" id="CP001687">
    <property type="protein sequence ID" value="ACV10240.1"/>
    <property type="molecule type" value="Genomic_DNA"/>
</dbReference>
<gene>
    <name evidence="1" type="ordered locus">Huta_0051</name>
</gene>
<keyword evidence="2" id="KW-1185">Reference proteome</keyword>
<dbReference type="Pfam" id="PF24367">
    <property type="entry name" value="DUF7523"/>
    <property type="match status" value="1"/>
</dbReference>
<name>C7NNL2_HALUD</name>
<organism evidence="1 2">
    <name type="scientific">Halorhabdus utahensis (strain DSM 12940 / JCM 11049 / AX-2)</name>
    <dbReference type="NCBI Taxonomy" id="519442"/>
    <lineage>
        <taxon>Archaea</taxon>
        <taxon>Methanobacteriati</taxon>
        <taxon>Methanobacteriota</taxon>
        <taxon>Stenosarchaea group</taxon>
        <taxon>Halobacteria</taxon>
        <taxon>Halobacteriales</taxon>
        <taxon>Haloarculaceae</taxon>
        <taxon>Halorhabdus</taxon>
    </lineage>
</organism>
<dbReference type="RefSeq" id="WP_012795117.1">
    <property type="nucleotide sequence ID" value="NC_013158.1"/>
</dbReference>
<dbReference type="InterPro" id="IPR055945">
    <property type="entry name" value="DUF7523"/>
</dbReference>
<proteinExistence type="predicted"/>
<reference evidence="1 2" key="1">
    <citation type="journal article" date="2009" name="Stand. Genomic Sci.">
        <title>Complete genome sequence of Halorhabdus utahensis type strain (AX-2).</title>
        <authorList>
            <person name="Anderson I."/>
            <person name="Tindall B.J."/>
            <person name="Pomrenke H."/>
            <person name="Goker M."/>
            <person name="Lapidus A."/>
            <person name="Nolan M."/>
            <person name="Copeland A."/>
            <person name="Glavina Del Rio T."/>
            <person name="Chen F."/>
            <person name="Tice H."/>
            <person name="Cheng J.F."/>
            <person name="Lucas S."/>
            <person name="Chertkov O."/>
            <person name="Bruce D."/>
            <person name="Brettin T."/>
            <person name="Detter J.C."/>
            <person name="Han C."/>
            <person name="Goodwin L."/>
            <person name="Land M."/>
            <person name="Hauser L."/>
            <person name="Chang Y.J."/>
            <person name="Jeffries C.D."/>
            <person name="Pitluck S."/>
            <person name="Pati A."/>
            <person name="Mavromatis K."/>
            <person name="Ivanova N."/>
            <person name="Ovchinnikova G."/>
            <person name="Chen A."/>
            <person name="Palaniappan K."/>
            <person name="Chain P."/>
            <person name="Rohde M."/>
            <person name="Bristow J."/>
            <person name="Eisen J.A."/>
            <person name="Markowitz V."/>
            <person name="Hugenholtz P."/>
            <person name="Kyrpides N.C."/>
            <person name="Klenk H.P."/>
        </authorList>
    </citation>
    <scope>NUCLEOTIDE SEQUENCE [LARGE SCALE GENOMIC DNA]</scope>
    <source>
        <strain evidence="2">DSM 12940 / JCM 11049 / AX-2</strain>
    </source>
</reference>
<protein>
    <submittedName>
        <fullName evidence="1">Uncharacterized protein</fullName>
    </submittedName>
</protein>
<dbReference type="GeneID" id="8382311"/>
<evidence type="ECO:0000313" key="2">
    <source>
        <dbReference type="Proteomes" id="UP000002071"/>
    </source>
</evidence>
<dbReference type="AlphaFoldDB" id="C7NNL2"/>
<evidence type="ECO:0000313" key="1">
    <source>
        <dbReference type="EMBL" id="ACV10240.1"/>
    </source>
</evidence>
<dbReference type="HOGENOM" id="CLU_1639912_0_0_2"/>
<dbReference type="OrthoDB" id="213717at2157"/>
<dbReference type="KEGG" id="hut:Huta_0051"/>
<dbReference type="eggNOG" id="arCOG04645">
    <property type="taxonomic scope" value="Archaea"/>
</dbReference>